<dbReference type="VEuPathDB" id="TriTrypDB:TCDM_00738"/>
<sequence length="154" mass="17206">MRTASIWRNTLLLYIPLMCIIIVYRISHIQMPCILKKNSFNEELIGGWMGEAEDGADDAVITHKELESGSAFREWLEEVVEQSSLNSECHRIVDEAGVGYVMRDPALPLPQYLSFLKVFCAAAGVRGILEGKAGKTRTVTPEDAGLVICCRYRV</sequence>
<protein>
    <submittedName>
        <fullName evidence="2">Uncharacterized protein</fullName>
    </submittedName>
</protein>
<evidence type="ECO:0000256" key="1">
    <source>
        <dbReference type="SAM" id="Phobius"/>
    </source>
</evidence>
<evidence type="ECO:0000313" key="3">
    <source>
        <dbReference type="Proteomes" id="UP000246121"/>
    </source>
</evidence>
<accession>A0A2V2UQL3</accession>
<dbReference type="VEuPathDB" id="TriTrypDB:TcCL_ESM07735"/>
<gene>
    <name evidence="2" type="ORF">C4B63_216g18</name>
</gene>
<dbReference type="VEuPathDB" id="TriTrypDB:TcCLB.508515.120"/>
<keyword evidence="1" id="KW-0812">Transmembrane</keyword>
<dbReference type="VEuPathDB" id="TriTrypDB:ECC02_003530"/>
<feature type="transmembrane region" description="Helical" evidence="1">
    <location>
        <begin position="6"/>
        <end position="27"/>
    </location>
</feature>
<dbReference type="VEuPathDB" id="TriTrypDB:TcYC6_0082280"/>
<dbReference type="VEuPathDB" id="TriTrypDB:TcBrA4_0009730"/>
<dbReference type="VEuPathDB" id="TriTrypDB:TcCLB.508641.80"/>
<keyword evidence="1" id="KW-1133">Transmembrane helix</keyword>
<organism evidence="2 3">
    <name type="scientific">Trypanosoma cruzi</name>
    <dbReference type="NCBI Taxonomy" id="5693"/>
    <lineage>
        <taxon>Eukaryota</taxon>
        <taxon>Discoba</taxon>
        <taxon>Euglenozoa</taxon>
        <taxon>Kinetoplastea</taxon>
        <taxon>Metakinetoplastina</taxon>
        <taxon>Trypanosomatida</taxon>
        <taxon>Trypanosomatidae</taxon>
        <taxon>Trypanosoma</taxon>
        <taxon>Schizotrypanum</taxon>
    </lineage>
</organism>
<dbReference type="EMBL" id="PRFA01000216">
    <property type="protein sequence ID" value="PWU84583.1"/>
    <property type="molecule type" value="Genomic_DNA"/>
</dbReference>
<evidence type="ECO:0000313" key="2">
    <source>
        <dbReference type="EMBL" id="PWU84583.1"/>
    </source>
</evidence>
<reference evidence="2 3" key="1">
    <citation type="journal article" date="2018" name="Microb. Genom.">
        <title>Expanding an expanded genome: long-read sequencing of Trypanosoma cruzi.</title>
        <authorList>
            <person name="Berna L."/>
            <person name="Rodriguez M."/>
            <person name="Chiribao M.L."/>
            <person name="Parodi-Talice A."/>
            <person name="Pita S."/>
            <person name="Rijo G."/>
            <person name="Alvarez-Valin F."/>
            <person name="Robello C."/>
        </authorList>
    </citation>
    <scope>NUCLEOTIDE SEQUENCE [LARGE SCALE GENOMIC DNA]</scope>
    <source>
        <strain evidence="2 3">Dm28c</strain>
    </source>
</reference>
<dbReference type="VEuPathDB" id="TriTrypDB:BCY84_02330"/>
<comment type="caution">
    <text evidence="2">The sequence shown here is derived from an EMBL/GenBank/DDBJ whole genome shotgun (WGS) entry which is preliminary data.</text>
</comment>
<dbReference type="VEuPathDB" id="TriTrypDB:TcG_00658"/>
<name>A0A2V2UQL3_TRYCR</name>
<dbReference type="VEuPathDB" id="TriTrypDB:Tc_MARK_6411"/>
<dbReference type="VEuPathDB" id="TriTrypDB:TCSYLVIO_001449"/>
<dbReference type="AlphaFoldDB" id="A0A2V2UQL3"/>
<dbReference type="Proteomes" id="UP000246121">
    <property type="component" value="Unassembled WGS sequence"/>
</dbReference>
<dbReference type="VEuPathDB" id="TriTrypDB:C4B63_216g18"/>
<dbReference type="VEuPathDB" id="TriTrypDB:C3747_11g477"/>
<proteinExistence type="predicted"/>
<keyword evidence="1" id="KW-0472">Membrane</keyword>